<keyword evidence="4" id="KW-1185">Reference proteome</keyword>
<feature type="coiled-coil region" evidence="1">
    <location>
        <begin position="124"/>
        <end position="178"/>
    </location>
</feature>
<gene>
    <name evidence="3" type="ORF">ILUMI_27384</name>
</gene>
<evidence type="ECO:0000313" key="3">
    <source>
        <dbReference type="EMBL" id="KAF2878785.1"/>
    </source>
</evidence>
<reference evidence="3" key="1">
    <citation type="submission" date="2019-08" db="EMBL/GenBank/DDBJ databases">
        <title>The genome of the North American firefly Photinus pyralis.</title>
        <authorList>
            <consortium name="Photinus pyralis genome working group"/>
            <person name="Fallon T.R."/>
            <person name="Sander Lower S.E."/>
            <person name="Weng J.-K."/>
        </authorList>
    </citation>
    <scope>NUCLEOTIDE SEQUENCE</scope>
    <source>
        <strain evidence="3">TRF0915ILg1</strain>
        <tissue evidence="3">Whole body</tissue>
    </source>
</reference>
<organism evidence="3 4">
    <name type="scientific">Ignelater luminosus</name>
    <name type="common">Cucubano</name>
    <name type="synonym">Pyrophorus luminosus</name>
    <dbReference type="NCBI Taxonomy" id="2038154"/>
    <lineage>
        <taxon>Eukaryota</taxon>
        <taxon>Metazoa</taxon>
        <taxon>Ecdysozoa</taxon>
        <taxon>Arthropoda</taxon>
        <taxon>Hexapoda</taxon>
        <taxon>Insecta</taxon>
        <taxon>Pterygota</taxon>
        <taxon>Neoptera</taxon>
        <taxon>Endopterygota</taxon>
        <taxon>Coleoptera</taxon>
        <taxon>Polyphaga</taxon>
        <taxon>Elateriformia</taxon>
        <taxon>Elateroidea</taxon>
        <taxon>Elateridae</taxon>
        <taxon>Agrypninae</taxon>
        <taxon>Pyrophorini</taxon>
        <taxon>Ignelater</taxon>
    </lineage>
</organism>
<feature type="region of interest" description="Disordered" evidence="2">
    <location>
        <begin position="237"/>
        <end position="268"/>
    </location>
</feature>
<dbReference type="EMBL" id="VTPC01091287">
    <property type="protein sequence ID" value="KAF2878785.1"/>
    <property type="molecule type" value="Genomic_DNA"/>
</dbReference>
<proteinExistence type="predicted"/>
<sequence>MLTVLTSADDWLVQQLTQMWCICFKPRDRFTKYVEEWEGEIEDIIINIRQARKLGKICMSNRLLGRQNLRLEKDILELIRKIDKDIVSTKRKAIQFLTDSSSLYDQRNQQLEFYQSYIKKQIHVLKMRKEILELKENYKILSEENVLLKQQNSTVLEYLQQQRQNQNLNKNSNDYQNIKVNEDYEYLLRMYGQPFYKNPEFLQTQELSKCQLRNILAKYDKMIENLEQKVSEYKQEQTEIKRDNETFQEEKESAEGISKPAEKQSHSEDQEVLSEMSFWLEQEVENRKLLQIQANLGELYYDYQDDFRERTSGNRLKILFSKTRFEKFEKPQDNDLKEPILDSEYDQQVSKSKTTYSKTECLKTVEKSKREDIELVEMGCSSRNGQSSSRR</sequence>
<evidence type="ECO:0000313" key="4">
    <source>
        <dbReference type="Proteomes" id="UP000801492"/>
    </source>
</evidence>
<accession>A0A8K0C817</accession>
<evidence type="ECO:0000256" key="1">
    <source>
        <dbReference type="SAM" id="Coils"/>
    </source>
</evidence>
<evidence type="ECO:0000256" key="2">
    <source>
        <dbReference type="SAM" id="MobiDB-lite"/>
    </source>
</evidence>
<dbReference type="Proteomes" id="UP000801492">
    <property type="component" value="Unassembled WGS sequence"/>
</dbReference>
<keyword evidence="1" id="KW-0175">Coiled coil</keyword>
<name>A0A8K0C817_IGNLU</name>
<dbReference type="AlphaFoldDB" id="A0A8K0C817"/>
<dbReference type="OrthoDB" id="10460876at2759"/>
<protein>
    <submittedName>
        <fullName evidence="3">Uncharacterized protein</fullName>
    </submittedName>
</protein>
<comment type="caution">
    <text evidence="3">The sequence shown here is derived from an EMBL/GenBank/DDBJ whole genome shotgun (WGS) entry which is preliminary data.</text>
</comment>